<sequence>MVTEAEHVLGIPAQVFTCVLSYTFLLIVAAAVFVVWYIRDSLKVDDIDKKHVFVTGCDSGFGNLVAKQLDRQGFHVIAACLTESGSTDLRTAASPRLKTVLLNVTDSASIERAVEMVRRETGERGLYGLINNAGRSIPIGPTEWMQPEDFRKVMDVNLMGLIEVTLKFLPLLKKAKGRVVNVASILGRLALVGGGYCLSKWGVECFSDSLRRDMRHFGIKVSIIEPGFFKTAVTRLDLIEADLQRLWDRLPSDIRNSYGPKYLEEYNKAQSFSMNILCSSDISKVTSCMQHALTAKHPRTRYGAGWDAKLFWIPLSYLPAFIGDFVVDVLLPTPKQC</sequence>
<dbReference type="PANTHER" id="PTHR43313">
    <property type="entry name" value="SHORT-CHAIN DEHYDROGENASE/REDUCTASE FAMILY 9C"/>
    <property type="match status" value="1"/>
</dbReference>
<evidence type="ECO:0000256" key="3">
    <source>
        <dbReference type="RuleBase" id="RU000363"/>
    </source>
</evidence>
<keyword evidence="4" id="KW-1133">Transmembrane helix</keyword>
<dbReference type="PANTHER" id="PTHR43313:SF47">
    <property type="entry name" value="RETINOL DEHYDROGENASE 7"/>
    <property type="match status" value="1"/>
</dbReference>
<dbReference type="SUPFAM" id="SSF51735">
    <property type="entry name" value="NAD(P)-binding Rossmann-fold domains"/>
    <property type="match status" value="1"/>
</dbReference>
<reference evidence="6" key="1">
    <citation type="submission" date="2025-08" db="UniProtKB">
        <authorList>
            <consortium name="RefSeq"/>
        </authorList>
    </citation>
    <scope>IDENTIFICATION</scope>
</reference>
<organism evidence="5 6">
    <name type="scientific">Clupea harengus</name>
    <name type="common">Atlantic herring</name>
    <dbReference type="NCBI Taxonomy" id="7950"/>
    <lineage>
        <taxon>Eukaryota</taxon>
        <taxon>Metazoa</taxon>
        <taxon>Chordata</taxon>
        <taxon>Craniata</taxon>
        <taxon>Vertebrata</taxon>
        <taxon>Euteleostomi</taxon>
        <taxon>Actinopterygii</taxon>
        <taxon>Neopterygii</taxon>
        <taxon>Teleostei</taxon>
        <taxon>Clupei</taxon>
        <taxon>Clupeiformes</taxon>
        <taxon>Clupeoidei</taxon>
        <taxon>Clupeidae</taxon>
        <taxon>Clupea</taxon>
    </lineage>
</organism>
<name>A0A6P3W940_CLUHA</name>
<dbReference type="Gene3D" id="3.40.50.720">
    <property type="entry name" value="NAD(P)-binding Rossmann-like Domain"/>
    <property type="match status" value="1"/>
</dbReference>
<keyword evidence="2" id="KW-0560">Oxidoreductase</keyword>
<accession>A0A6P3W940</accession>
<comment type="similarity">
    <text evidence="1 3">Belongs to the short-chain dehydrogenases/reductases (SDR) family.</text>
</comment>
<dbReference type="InterPro" id="IPR002347">
    <property type="entry name" value="SDR_fam"/>
</dbReference>
<proteinExistence type="inferred from homology"/>
<dbReference type="CTD" id="107605"/>
<dbReference type="Pfam" id="PF00106">
    <property type="entry name" value="adh_short"/>
    <property type="match status" value="1"/>
</dbReference>
<evidence type="ECO:0000256" key="4">
    <source>
        <dbReference type="SAM" id="Phobius"/>
    </source>
</evidence>
<dbReference type="PRINTS" id="PR00081">
    <property type="entry name" value="GDHRDH"/>
</dbReference>
<dbReference type="CDD" id="cd09805">
    <property type="entry name" value="type2_17beta_HSD-like_SDR_c"/>
    <property type="match status" value="1"/>
</dbReference>
<dbReference type="AlphaFoldDB" id="A0A6P3W940"/>
<dbReference type="KEGG" id="char:105908005"/>
<dbReference type="GeneID" id="105908005"/>
<evidence type="ECO:0000313" key="5">
    <source>
        <dbReference type="Proteomes" id="UP000515152"/>
    </source>
</evidence>
<protein>
    <submittedName>
        <fullName evidence="6">Retinol dehydrogenase 1</fullName>
    </submittedName>
</protein>
<dbReference type="GO" id="GO:0016491">
    <property type="term" value="F:oxidoreductase activity"/>
    <property type="evidence" value="ECO:0007669"/>
    <property type="project" value="UniProtKB-KW"/>
</dbReference>
<evidence type="ECO:0000313" key="6">
    <source>
        <dbReference type="RefSeq" id="XP_012691890.2"/>
    </source>
</evidence>
<keyword evidence="4" id="KW-0812">Transmembrane</keyword>
<evidence type="ECO:0000256" key="2">
    <source>
        <dbReference type="ARBA" id="ARBA00023002"/>
    </source>
</evidence>
<dbReference type="RefSeq" id="XP_012691890.2">
    <property type="nucleotide sequence ID" value="XM_012836436.3"/>
</dbReference>
<gene>
    <name evidence="6" type="primary">rdh1</name>
</gene>
<feature type="transmembrane region" description="Helical" evidence="4">
    <location>
        <begin position="19"/>
        <end position="38"/>
    </location>
</feature>
<dbReference type="OrthoDB" id="5296at2759"/>
<keyword evidence="4" id="KW-0472">Membrane</keyword>
<dbReference type="InterPro" id="IPR036291">
    <property type="entry name" value="NAD(P)-bd_dom_sf"/>
</dbReference>
<keyword evidence="5" id="KW-1185">Reference proteome</keyword>
<dbReference type="FunFam" id="3.40.50.720:FF:000074">
    <property type="entry name" value="Retinol dehydrogenase type 1"/>
    <property type="match status" value="1"/>
</dbReference>
<dbReference type="GO" id="GO:0008202">
    <property type="term" value="P:steroid metabolic process"/>
    <property type="evidence" value="ECO:0007669"/>
    <property type="project" value="TreeGrafter"/>
</dbReference>
<dbReference type="Proteomes" id="UP000515152">
    <property type="component" value="Chromosome 2"/>
</dbReference>
<dbReference type="PRINTS" id="PR00080">
    <property type="entry name" value="SDRFAMILY"/>
</dbReference>
<evidence type="ECO:0000256" key="1">
    <source>
        <dbReference type="ARBA" id="ARBA00006484"/>
    </source>
</evidence>